<keyword evidence="4" id="KW-1185">Reference proteome</keyword>
<evidence type="ECO:0000256" key="2">
    <source>
        <dbReference type="SAM" id="Phobius"/>
    </source>
</evidence>
<keyword evidence="2" id="KW-0472">Membrane</keyword>
<evidence type="ECO:0000313" key="4">
    <source>
        <dbReference type="Proteomes" id="UP001500466"/>
    </source>
</evidence>
<feature type="region of interest" description="Disordered" evidence="1">
    <location>
        <begin position="398"/>
        <end position="420"/>
    </location>
</feature>
<dbReference type="RefSeq" id="WP_345676054.1">
    <property type="nucleotide sequence ID" value="NZ_BAABHS010000010.1"/>
</dbReference>
<protein>
    <submittedName>
        <fullName evidence="3">Uncharacterized protein</fullName>
    </submittedName>
</protein>
<keyword evidence="2" id="KW-1133">Transmembrane helix</keyword>
<dbReference type="Proteomes" id="UP001500466">
    <property type="component" value="Unassembled WGS sequence"/>
</dbReference>
<evidence type="ECO:0000313" key="3">
    <source>
        <dbReference type="EMBL" id="GAA4964709.1"/>
    </source>
</evidence>
<proteinExistence type="predicted"/>
<comment type="caution">
    <text evidence="3">The sequence shown here is derived from an EMBL/GenBank/DDBJ whole genome shotgun (WGS) entry which is preliminary data.</text>
</comment>
<gene>
    <name evidence="3" type="ORF">GCM10023205_31050</name>
</gene>
<feature type="transmembrane region" description="Helical" evidence="2">
    <location>
        <begin position="21"/>
        <end position="44"/>
    </location>
</feature>
<reference evidence="4" key="1">
    <citation type="journal article" date="2019" name="Int. J. Syst. Evol. Microbiol.">
        <title>The Global Catalogue of Microorganisms (GCM) 10K type strain sequencing project: providing services to taxonomists for standard genome sequencing and annotation.</title>
        <authorList>
            <consortium name="The Broad Institute Genomics Platform"/>
            <consortium name="The Broad Institute Genome Sequencing Center for Infectious Disease"/>
            <person name="Wu L."/>
            <person name="Ma J."/>
        </authorList>
    </citation>
    <scope>NUCLEOTIDE SEQUENCE [LARGE SCALE GENOMIC DNA]</scope>
    <source>
        <strain evidence="4">JCM 17986</strain>
    </source>
</reference>
<organism evidence="3 4">
    <name type="scientific">Yinghuangia aomiensis</name>
    <dbReference type="NCBI Taxonomy" id="676205"/>
    <lineage>
        <taxon>Bacteria</taxon>
        <taxon>Bacillati</taxon>
        <taxon>Actinomycetota</taxon>
        <taxon>Actinomycetes</taxon>
        <taxon>Kitasatosporales</taxon>
        <taxon>Streptomycetaceae</taxon>
        <taxon>Yinghuangia</taxon>
    </lineage>
</organism>
<name>A0ABP9H9D3_9ACTN</name>
<sequence>MTPFRSFAEQARRNRFAALARTVPVAAGMVAVAAGAPVFGGTFLQRLLAAVVASHLVRNGLHRLWWLASAPVFGMRVVADKRGSGRPLEARIAGDRLRVRGAVGWGASVDLAPRTEATSRLRVWLGCAAEVVAFAAMATAAGLLLPEPYGWAGAAGIALGTVTVVAPYSVSSTPGWFLFAMPFEDRAAFDRVKRSTAEVKVAHLLAVGDAAAAAEALGQLDRKSWSAQTYNAELAVLTLDLDRIWPDTGFAWFAIAPSGPDRARTAQHRARLLAYAREAKLGWDSPRPPSFPVYLNELHWLAAVGSTLAPPAPTTDATAIFLLTGGSPGPAALAADRAAYHSRSPITAADALCTAAIAYSIAQKPEPAARALRQAKELMPGLRRIAIAEPWVDMASGKRPAVRSDGQAEPDPDRDAALSPDAYRARYATDEEAWTW</sequence>
<keyword evidence="2" id="KW-0812">Transmembrane</keyword>
<accession>A0ABP9H9D3</accession>
<evidence type="ECO:0000256" key="1">
    <source>
        <dbReference type="SAM" id="MobiDB-lite"/>
    </source>
</evidence>
<dbReference type="EMBL" id="BAABHS010000010">
    <property type="protein sequence ID" value="GAA4964709.1"/>
    <property type="molecule type" value="Genomic_DNA"/>
</dbReference>